<dbReference type="AlphaFoldDB" id="A0A6M4ARX4"/>
<feature type="compositionally biased region" description="Low complexity" evidence="1">
    <location>
        <begin position="176"/>
        <end position="185"/>
    </location>
</feature>
<sequence>MTASPTVIDPAALACERERPENTALACERERPENTALACERERPENTALACERERPENTALACERERPDFITARLHQLLRENFGLRCPVLVTEEDWYRPLGSFPGIIETDLVNFDIGIERAFGIAFTLADFAMLERAGLADYVARVRTILHQHYSFTSLTLPVAWANRDPIALAPGGDGPLAGDPVPHTDRPPLSAGRTAA</sequence>
<evidence type="ECO:0000256" key="1">
    <source>
        <dbReference type="SAM" id="MobiDB-lite"/>
    </source>
</evidence>
<keyword evidence="3" id="KW-1185">Reference proteome</keyword>
<accession>A0A6M4ARX4</accession>
<evidence type="ECO:0000313" key="3">
    <source>
        <dbReference type="Proteomes" id="UP000503018"/>
    </source>
</evidence>
<reference evidence="2 3" key="1">
    <citation type="submission" date="2020-01" db="EMBL/GenBank/DDBJ databases">
        <title>Sphingomonas sp. strain CSW-10.</title>
        <authorList>
            <person name="Chen W.-M."/>
        </authorList>
    </citation>
    <scope>NUCLEOTIDE SEQUENCE [LARGE SCALE GENOMIC DNA]</scope>
    <source>
        <strain evidence="2 3">CSW-10</strain>
    </source>
</reference>
<gene>
    <name evidence="2" type="ORF">GV829_04550</name>
</gene>
<proteinExistence type="predicted"/>
<evidence type="ECO:0000313" key="2">
    <source>
        <dbReference type="EMBL" id="QJQ31805.1"/>
    </source>
</evidence>
<dbReference type="Proteomes" id="UP000503018">
    <property type="component" value="Chromosome"/>
</dbReference>
<protein>
    <submittedName>
        <fullName evidence="2">Uncharacterized protein</fullName>
    </submittedName>
</protein>
<name>A0A6M4ARX4_9SPHN</name>
<dbReference type="KEGG" id="slan:GV829_04550"/>
<organism evidence="2 3">
    <name type="scientific">Sphingomonas lacunae</name>
    <dbReference type="NCBI Taxonomy" id="2698828"/>
    <lineage>
        <taxon>Bacteria</taxon>
        <taxon>Pseudomonadati</taxon>
        <taxon>Pseudomonadota</taxon>
        <taxon>Alphaproteobacteria</taxon>
        <taxon>Sphingomonadales</taxon>
        <taxon>Sphingomonadaceae</taxon>
        <taxon>Sphingomonas</taxon>
    </lineage>
</organism>
<dbReference type="RefSeq" id="WP_169944269.1">
    <property type="nucleotide sequence ID" value="NZ_CP053015.1"/>
</dbReference>
<feature type="region of interest" description="Disordered" evidence="1">
    <location>
        <begin position="176"/>
        <end position="201"/>
    </location>
</feature>
<dbReference type="EMBL" id="CP053015">
    <property type="protein sequence ID" value="QJQ31805.1"/>
    <property type="molecule type" value="Genomic_DNA"/>
</dbReference>